<reference evidence="1 2" key="1">
    <citation type="journal article" date="2018" name="Science">
        <title>The opium poppy genome and morphinan production.</title>
        <authorList>
            <person name="Guo L."/>
            <person name="Winzer T."/>
            <person name="Yang X."/>
            <person name="Li Y."/>
            <person name="Ning Z."/>
            <person name="He Z."/>
            <person name="Teodor R."/>
            <person name="Lu Y."/>
            <person name="Bowser T.A."/>
            <person name="Graham I.A."/>
            <person name="Ye K."/>
        </authorList>
    </citation>
    <scope>NUCLEOTIDE SEQUENCE [LARGE SCALE GENOMIC DNA]</scope>
    <source>
        <strain evidence="2">cv. HN1</strain>
        <tissue evidence="1">Leaves</tissue>
    </source>
</reference>
<dbReference type="AlphaFoldDB" id="A0A4Y7J613"/>
<proteinExistence type="predicted"/>
<accession>A0A4Y7J613</accession>
<evidence type="ECO:0000313" key="1">
    <source>
        <dbReference type="EMBL" id="RZC55198.1"/>
    </source>
</evidence>
<name>A0A4Y7J613_PAPSO</name>
<dbReference type="EMBL" id="CM010717">
    <property type="protein sequence ID" value="RZC55198.1"/>
    <property type="molecule type" value="Genomic_DNA"/>
</dbReference>
<dbReference type="Gramene" id="RZC55198">
    <property type="protein sequence ID" value="RZC55198"/>
    <property type="gene ID" value="C5167_014060"/>
</dbReference>
<gene>
    <name evidence="1" type="ORF">C5167_014060</name>
</gene>
<dbReference type="Proteomes" id="UP000316621">
    <property type="component" value="Chromosome 3"/>
</dbReference>
<keyword evidence="2" id="KW-1185">Reference proteome</keyword>
<protein>
    <submittedName>
        <fullName evidence="1">Uncharacterized protein</fullName>
    </submittedName>
</protein>
<sequence length="144" mass="16292">MMIVLMVNEIGAIDDDLGFLEEESRAISDSSVELMVCNFVRGILCYVIDIQVPGCLQCTLLHLLILVSLGDFLFCDREYEDVLLEIQRYREDVERRGLNHGVDVVVVLSMVLVLHAVRRSGVDLEQQKKGPLWLGLDSTRLSNQ</sequence>
<organism evidence="1 2">
    <name type="scientific">Papaver somniferum</name>
    <name type="common">Opium poppy</name>
    <dbReference type="NCBI Taxonomy" id="3469"/>
    <lineage>
        <taxon>Eukaryota</taxon>
        <taxon>Viridiplantae</taxon>
        <taxon>Streptophyta</taxon>
        <taxon>Embryophyta</taxon>
        <taxon>Tracheophyta</taxon>
        <taxon>Spermatophyta</taxon>
        <taxon>Magnoliopsida</taxon>
        <taxon>Ranunculales</taxon>
        <taxon>Papaveraceae</taxon>
        <taxon>Papaveroideae</taxon>
        <taxon>Papaver</taxon>
    </lineage>
</organism>
<evidence type="ECO:0000313" key="2">
    <source>
        <dbReference type="Proteomes" id="UP000316621"/>
    </source>
</evidence>